<dbReference type="InterPro" id="IPR018062">
    <property type="entry name" value="HTH_AraC-typ_CS"/>
</dbReference>
<feature type="transmembrane region" description="Helical" evidence="4">
    <location>
        <begin position="139"/>
        <end position="160"/>
    </location>
</feature>
<dbReference type="OrthoDB" id="9799319at2"/>
<dbReference type="PROSITE" id="PS01124">
    <property type="entry name" value="HTH_ARAC_FAMILY_2"/>
    <property type="match status" value="1"/>
</dbReference>
<comment type="caution">
    <text evidence="6">The sequence shown here is derived from an EMBL/GenBank/DDBJ whole genome shotgun (WGS) entry which is preliminary data.</text>
</comment>
<dbReference type="GO" id="GO:0003700">
    <property type="term" value="F:DNA-binding transcription factor activity"/>
    <property type="evidence" value="ECO:0007669"/>
    <property type="project" value="InterPro"/>
</dbReference>
<gene>
    <name evidence="6" type="ORF">DLM75_17050</name>
</gene>
<evidence type="ECO:0000313" key="7">
    <source>
        <dbReference type="Proteomes" id="UP000265798"/>
    </source>
</evidence>
<keyword evidence="2" id="KW-0238">DNA-binding</keyword>
<reference evidence="7" key="1">
    <citation type="submission" date="2018-05" db="EMBL/GenBank/DDBJ databases">
        <title>Leptospira yasudae sp. nov. and Leptospira stimsonii sp. nov., two pathogenic species of the genus Leptospira isolated from environmental sources.</title>
        <authorList>
            <person name="Casanovas-Massana A."/>
            <person name="Hamond C."/>
            <person name="Santos L.A."/>
            <person name="Hacker K.P."/>
            <person name="Balassiano I."/>
            <person name="Medeiros M.A."/>
            <person name="Reis M.G."/>
            <person name="Ko A.I."/>
            <person name="Wunder E.A."/>
        </authorList>
    </citation>
    <scope>NUCLEOTIDE SEQUENCE [LARGE SCALE GENOMIC DNA]</scope>
    <source>
        <strain evidence="7">Yale</strain>
    </source>
</reference>
<dbReference type="Pfam" id="PF12833">
    <property type="entry name" value="HTH_18"/>
    <property type="match status" value="1"/>
</dbReference>
<dbReference type="PANTHER" id="PTHR43280:SF29">
    <property type="entry name" value="ARAC-FAMILY TRANSCRIPTIONAL REGULATOR"/>
    <property type="match status" value="1"/>
</dbReference>
<evidence type="ECO:0000313" key="6">
    <source>
        <dbReference type="EMBL" id="RHX87216.1"/>
    </source>
</evidence>
<name>A0A396Z0E1_9LEPT</name>
<evidence type="ECO:0000256" key="2">
    <source>
        <dbReference type="ARBA" id="ARBA00023125"/>
    </source>
</evidence>
<keyword evidence="1" id="KW-0805">Transcription regulation</keyword>
<feature type="transmembrane region" description="Helical" evidence="4">
    <location>
        <begin position="41"/>
        <end position="60"/>
    </location>
</feature>
<feature type="transmembrane region" description="Helical" evidence="4">
    <location>
        <begin position="6"/>
        <end position="29"/>
    </location>
</feature>
<feature type="transmembrane region" description="Helical" evidence="4">
    <location>
        <begin position="172"/>
        <end position="190"/>
    </location>
</feature>
<feature type="transmembrane region" description="Helical" evidence="4">
    <location>
        <begin position="196"/>
        <end position="216"/>
    </location>
</feature>
<dbReference type="EMBL" id="QHCT01000005">
    <property type="protein sequence ID" value="RHX87216.1"/>
    <property type="molecule type" value="Genomic_DNA"/>
</dbReference>
<protein>
    <submittedName>
        <fullName evidence="6">AraC family transcriptional regulator</fullName>
    </submittedName>
</protein>
<dbReference type="InterPro" id="IPR009057">
    <property type="entry name" value="Homeodomain-like_sf"/>
</dbReference>
<evidence type="ECO:0000256" key="4">
    <source>
        <dbReference type="SAM" id="Phobius"/>
    </source>
</evidence>
<evidence type="ECO:0000256" key="3">
    <source>
        <dbReference type="ARBA" id="ARBA00023163"/>
    </source>
</evidence>
<evidence type="ECO:0000256" key="1">
    <source>
        <dbReference type="ARBA" id="ARBA00023015"/>
    </source>
</evidence>
<feature type="transmembrane region" description="Helical" evidence="4">
    <location>
        <begin position="66"/>
        <end position="86"/>
    </location>
</feature>
<keyword evidence="4" id="KW-1133">Transmembrane helix</keyword>
<dbReference type="RefSeq" id="WP_118969721.1">
    <property type="nucleotide sequence ID" value="NZ_QHCT01000005.1"/>
</dbReference>
<feature type="domain" description="HTH araC/xylS-type" evidence="5">
    <location>
        <begin position="253"/>
        <end position="352"/>
    </location>
</feature>
<dbReference type="Proteomes" id="UP000265798">
    <property type="component" value="Unassembled WGS sequence"/>
</dbReference>
<dbReference type="AlphaFoldDB" id="A0A396Z0E1"/>
<keyword evidence="4" id="KW-0812">Transmembrane</keyword>
<sequence length="363" mass="42279">MIYLDWFGNAFAIFGGFLAFLLAVPDLLLPKRTKFQTYFSIVLILIGVLQLLNEIVFQGVLRDPSIYLAFSLPFLFTIGPVAYLSIRAMVEEEFRFGIFPWISLLPAIVVVFPISILFSTVRFFPWDFPFSELNEAECLFKALYLVSALYSFYYGILILRILSSVQEKKLKLLIWISFIDFFFVSIFGFLGISVEFFFLKVSSWVVTLALCLVYYVRKKYPEFEETIHVELVKAKYSRSRLGGLEVDSILKKLEVMMKVEKVFQDEEISLSSVAERVSLTTHQLSELINRKLNKSFFIWLNEYRIEEAKRLLYETDKTVIEIAMEVGFNNRSSFNEAFLKFTQKTPVGYRKFSREDATFFTSS</sequence>
<dbReference type="SUPFAM" id="SSF46689">
    <property type="entry name" value="Homeodomain-like"/>
    <property type="match status" value="1"/>
</dbReference>
<dbReference type="InterPro" id="IPR018060">
    <property type="entry name" value="HTH_AraC"/>
</dbReference>
<proteinExistence type="predicted"/>
<evidence type="ECO:0000259" key="5">
    <source>
        <dbReference type="PROSITE" id="PS01124"/>
    </source>
</evidence>
<accession>A0A396Z0E1</accession>
<dbReference type="SMART" id="SM00342">
    <property type="entry name" value="HTH_ARAC"/>
    <property type="match status" value="1"/>
</dbReference>
<dbReference type="PROSITE" id="PS00041">
    <property type="entry name" value="HTH_ARAC_FAMILY_1"/>
    <property type="match status" value="1"/>
</dbReference>
<keyword evidence="3" id="KW-0804">Transcription</keyword>
<dbReference type="GO" id="GO:0043565">
    <property type="term" value="F:sequence-specific DNA binding"/>
    <property type="evidence" value="ECO:0007669"/>
    <property type="project" value="InterPro"/>
</dbReference>
<dbReference type="Gene3D" id="1.10.10.60">
    <property type="entry name" value="Homeodomain-like"/>
    <property type="match status" value="2"/>
</dbReference>
<organism evidence="6 7">
    <name type="scientific">Leptospira stimsonii</name>
    <dbReference type="NCBI Taxonomy" id="2202203"/>
    <lineage>
        <taxon>Bacteria</taxon>
        <taxon>Pseudomonadati</taxon>
        <taxon>Spirochaetota</taxon>
        <taxon>Spirochaetia</taxon>
        <taxon>Leptospirales</taxon>
        <taxon>Leptospiraceae</taxon>
        <taxon>Leptospira</taxon>
    </lineage>
</organism>
<dbReference type="PANTHER" id="PTHR43280">
    <property type="entry name" value="ARAC-FAMILY TRANSCRIPTIONAL REGULATOR"/>
    <property type="match status" value="1"/>
</dbReference>
<keyword evidence="4" id="KW-0472">Membrane</keyword>
<feature type="transmembrane region" description="Helical" evidence="4">
    <location>
        <begin position="98"/>
        <end position="119"/>
    </location>
</feature>